<evidence type="ECO:0000256" key="1">
    <source>
        <dbReference type="SAM" id="MobiDB-lite"/>
    </source>
</evidence>
<feature type="region of interest" description="Disordered" evidence="1">
    <location>
        <begin position="26"/>
        <end position="89"/>
    </location>
</feature>
<gene>
    <name evidence="2" type="primary">A07g505200.1_BraROA</name>
    <name evidence="2" type="ORF">IGI04_026822</name>
</gene>
<evidence type="ECO:0000313" key="2">
    <source>
        <dbReference type="EMBL" id="KAG5378980.1"/>
    </source>
</evidence>
<dbReference type="Proteomes" id="UP000823674">
    <property type="component" value="Chromosome A07"/>
</dbReference>
<dbReference type="EMBL" id="JADBGQ010000009">
    <property type="protein sequence ID" value="KAG5378980.1"/>
    <property type="molecule type" value="Genomic_DNA"/>
</dbReference>
<evidence type="ECO:0000313" key="3">
    <source>
        <dbReference type="Proteomes" id="UP000823674"/>
    </source>
</evidence>
<comment type="caution">
    <text evidence="2">The sequence shown here is derived from an EMBL/GenBank/DDBJ whole genome shotgun (WGS) entry which is preliminary data.</text>
</comment>
<reference evidence="2 3" key="1">
    <citation type="submission" date="2021-03" db="EMBL/GenBank/DDBJ databases">
        <authorList>
            <person name="King G.J."/>
            <person name="Bancroft I."/>
            <person name="Baten A."/>
            <person name="Bloomfield J."/>
            <person name="Borpatragohain P."/>
            <person name="He Z."/>
            <person name="Irish N."/>
            <person name="Irwin J."/>
            <person name="Liu K."/>
            <person name="Mauleon R.P."/>
            <person name="Moore J."/>
            <person name="Morris R."/>
            <person name="Ostergaard L."/>
            <person name="Wang B."/>
            <person name="Wells R."/>
        </authorList>
    </citation>
    <scope>NUCLEOTIDE SEQUENCE [LARGE SCALE GENOMIC DNA]</scope>
    <source>
        <strain evidence="2">R-o-18</strain>
        <tissue evidence="2">Leaf</tissue>
    </source>
</reference>
<feature type="compositionally biased region" description="Basic and acidic residues" evidence="1">
    <location>
        <begin position="60"/>
        <end position="70"/>
    </location>
</feature>
<name>A0ABQ7KZP4_BRACM</name>
<sequence length="131" mass="14463">MTLRVMGDKDISYDFKASVDEQKPALKQLLKHQNAAKPTTKASGMEKRSSTNTRGVKSNVRAEKQQKEVSRSGAGPVEKPRLQKNPKAGVLMPKLGGTLLIRTQVLFQYTYLTKRICSIGVRIVIIGPVLV</sequence>
<proteinExistence type="predicted"/>
<organism evidence="2 3">
    <name type="scientific">Brassica rapa subsp. trilocularis</name>
    <dbReference type="NCBI Taxonomy" id="1813537"/>
    <lineage>
        <taxon>Eukaryota</taxon>
        <taxon>Viridiplantae</taxon>
        <taxon>Streptophyta</taxon>
        <taxon>Embryophyta</taxon>
        <taxon>Tracheophyta</taxon>
        <taxon>Spermatophyta</taxon>
        <taxon>Magnoliopsida</taxon>
        <taxon>eudicotyledons</taxon>
        <taxon>Gunneridae</taxon>
        <taxon>Pentapetalae</taxon>
        <taxon>rosids</taxon>
        <taxon>malvids</taxon>
        <taxon>Brassicales</taxon>
        <taxon>Brassicaceae</taxon>
        <taxon>Brassiceae</taxon>
        <taxon>Brassica</taxon>
    </lineage>
</organism>
<accession>A0ABQ7KZP4</accession>
<keyword evidence="3" id="KW-1185">Reference proteome</keyword>
<protein>
    <submittedName>
        <fullName evidence="2">Uncharacterized protein</fullName>
    </submittedName>
</protein>